<dbReference type="Proteomes" id="UP000574104">
    <property type="component" value="Unassembled WGS sequence"/>
</dbReference>
<protein>
    <submittedName>
        <fullName evidence="4">Phage tail tape measure protein</fullName>
    </submittedName>
</protein>
<dbReference type="InterPro" id="IPR010090">
    <property type="entry name" value="Phage_tape_meas"/>
</dbReference>
<keyword evidence="1" id="KW-1188">Viral release from host cell</keyword>
<dbReference type="RefSeq" id="WP_185434201.1">
    <property type="nucleotide sequence ID" value="NZ_JAARSH010000002.1"/>
</dbReference>
<evidence type="ECO:0000256" key="2">
    <source>
        <dbReference type="SAM" id="Coils"/>
    </source>
</evidence>
<feature type="coiled-coil region" evidence="2">
    <location>
        <begin position="102"/>
        <end position="129"/>
    </location>
</feature>
<feature type="coiled-coil region" evidence="2">
    <location>
        <begin position="1485"/>
        <end position="1512"/>
    </location>
</feature>
<dbReference type="Pfam" id="PF10145">
    <property type="entry name" value="PhageMin_Tail"/>
    <property type="match status" value="1"/>
</dbReference>
<dbReference type="EMBL" id="JAARSH010000002">
    <property type="protein sequence ID" value="MBC1615304.1"/>
    <property type="molecule type" value="Genomic_DNA"/>
</dbReference>
<dbReference type="NCBIfam" id="TIGR01760">
    <property type="entry name" value="tape_meas_TP901"/>
    <property type="match status" value="2"/>
</dbReference>
<evidence type="ECO:0000256" key="1">
    <source>
        <dbReference type="ARBA" id="ARBA00022612"/>
    </source>
</evidence>
<dbReference type="PANTHER" id="PTHR37813:SF1">
    <property type="entry name" value="FELS-2 PROPHAGE PROTEIN"/>
    <property type="match status" value="1"/>
</dbReference>
<comment type="caution">
    <text evidence="4">The sequence shown here is derived from an EMBL/GenBank/DDBJ whole genome shotgun (WGS) entry which is preliminary data.</text>
</comment>
<evidence type="ECO:0000313" key="5">
    <source>
        <dbReference type="Proteomes" id="UP000574104"/>
    </source>
</evidence>
<feature type="domain" description="Phage tail tape measure protein" evidence="3">
    <location>
        <begin position="217"/>
        <end position="437"/>
    </location>
</feature>
<sequence>MMGNGKIGDLVATAGLDIDPFQQSARVLKTQARSLNQQMKSVESTFKGQGNTVNGLKTKYQVLGQQMKTSEALAQKTRAEYEKQRKAVGDLSTATDKEKQSLLKAESAMHQAEASVEQLRIKHQALEKELLLSSNAFVQNGKKVQEFGTKMQDVGKSISNVGMGITTKFSAPIGVGIGLAVKAASDFESAFTGVKKTVDEVVDKNGKVTYSYQMLEDGIRKMAKQLPASASEISAVAEAAGQLGIETPNVLSFSKTMIDMGESTNMSSETAATSLARFANITKMNQKDFDRLGASIVDLGNNFATTESDITEMALRLGGAGTTIGLSQADIIGLSAALSSVGIEAEMGGSALSKVMVNMKVASETGLTKVRDLEKATGMTRRELELLANHDSDSFKAIAIDMGMTTTELNKIIKAGKNLEGFSKIAGMTGAQFKQAFEKDAIGAIGAFINGLGDAEKHGTSAIELLDEMGISEVRLRDSLLRAGNASELFGKAVKTSNTAWKENSALTNEATKRYQTFDSQLKIFKNKITDIAIDIGGPFMAAMNKALKASEPFLNNIKATAKAFAEASPATQKMIVNLGLAAVAIGPVTLGLGKLIGAGGTVVSTTGKLISGLGKLSVSMKAGKIGADLLKTGVQGTATGLAGATRGASLFSLALNPVGLTIGAVSLALVGGYAAWKMWGEKAYESANRTKKWGTDVGESADKALTKVQGFSNDGRVAIATFDHESKASTESIKSAYQGMASIIVKSINDSIDAMKKTYNDLPPELQAFWSDSVKQAEQNSEKQKALVKEQANAAQEIAMNAAKSGREMTLTEQAMLENISKNMMDSYISTLELSAKQEKGIKAALYSDIKEMTQSQLADNASAVSQGAKKEMEEYKKQKKNIEEMYKTNHDVEAYYASLDVLNSKHNATLETMMQKWVELSRASGHSETEIEVYLESMGLKLSDLDKKSKEATTSISASLGILSSSSNEADLAWNSLVFDPKTGEVKTNATDEIKKASESESGWNKLKFIIKDANLNTNAKMTLTEALLANGKWDTLTYNEKKLLTTYKSDEMKKALLDMGVWDKLSPVEQALVAKAETGAELAKALQDIGVWNQVPNPLKKILNADETGLETAVNKGEQAIVVYNGKKIELKKLLSDNSNLLQKINSGGSAIVSYNGKKINLKNLFANNKDLLNKITNGKYVISDYNGILTPTKVLKADTSGLQNAQSPIKNINASWMDFYNSPSSKTITTTFVSKAEKPPGFATGTDYHKGGLAMVNDAKGKHYRELITTPDGQAFVPEGRNVILNLKRGSQVLRGEDTSKLLRGVPRYAKGTKKSNAYSTKVSNLIADVGVDYKTASISAKTYIERLKQINQQYKLNASQSRQIKTNIASANKAIVQANKNTAKANAATQKKIQANYTKNVNTKIADVGADYKAGTISAQTYIAKLKQINTQYKLNADQARKIKVNIASATKQIAAQNTKLNKSIQSSTDKYFKQVDAINKKTRDSITEANNNYKEALKNNQEAAYKQTGMFDRVSKTAYDGNGLLFNLKTQTAQQKEFMDSINKLKNRKADKKLIEELLQEGVGSAGQITAIANLSNADLKAYQAEWSKKHANANKIGLDLSAGDKAVMDKAVSDANKKAKADLVTARNSWLKELDKAKQFKNAGSVLGKQTVSGIIAGFKAMNGPLKKESDYIARTIENTIKSRLKIRSPSKLMEEDVGYQVPAGIGVGIMRNAGAIVDPIGHVKNLLMKSFNGMDYSISPRMDLLSSKGMQLLSSLDTSRPVATQQAAPENNVIDLNELINSIEQGNEQQNALLLGVIQAISKLVMDKDSMLKFTNDKQGASTNMSLFELGGM</sequence>
<accession>A0A842AEK7</accession>
<gene>
    <name evidence="4" type="ORF">HB904_03845</name>
</gene>
<keyword evidence="2" id="KW-0175">Coiled coil</keyword>
<evidence type="ECO:0000259" key="3">
    <source>
        <dbReference type="Pfam" id="PF10145"/>
    </source>
</evidence>
<proteinExistence type="predicted"/>
<reference evidence="4 5" key="1">
    <citation type="submission" date="2020-03" db="EMBL/GenBank/DDBJ databases">
        <title>Soil Listeria distribution.</title>
        <authorList>
            <person name="Liao J."/>
            <person name="Wiedmann M."/>
        </authorList>
    </citation>
    <scope>NUCLEOTIDE SEQUENCE [LARGE SCALE GENOMIC DNA]</scope>
    <source>
        <strain evidence="4 5">FSL L7-1299</strain>
    </source>
</reference>
<dbReference type="PANTHER" id="PTHR37813">
    <property type="entry name" value="FELS-2 PROPHAGE PROTEIN"/>
    <property type="match status" value="1"/>
</dbReference>
<evidence type="ECO:0000313" key="4">
    <source>
        <dbReference type="EMBL" id="MBC1615304.1"/>
    </source>
</evidence>
<name>A0A842AEK7_9LIST</name>
<feature type="coiled-coil region" evidence="2">
    <location>
        <begin position="860"/>
        <end position="890"/>
    </location>
</feature>
<dbReference type="Gene3D" id="1.20.5.170">
    <property type="match status" value="1"/>
</dbReference>
<organism evidence="4 5">
    <name type="scientific">Listeria booriae</name>
    <dbReference type="NCBI Taxonomy" id="1552123"/>
    <lineage>
        <taxon>Bacteria</taxon>
        <taxon>Bacillati</taxon>
        <taxon>Bacillota</taxon>
        <taxon>Bacilli</taxon>
        <taxon>Bacillales</taxon>
        <taxon>Listeriaceae</taxon>
        <taxon>Listeria</taxon>
    </lineage>
</organism>